<dbReference type="Pfam" id="PF01603">
    <property type="entry name" value="B56"/>
    <property type="match status" value="2"/>
</dbReference>
<protein>
    <submittedName>
        <fullName evidence="2">Uncharacterized protein</fullName>
    </submittedName>
</protein>
<evidence type="ECO:0000313" key="2">
    <source>
        <dbReference type="EMBL" id="KAK8848143.1"/>
    </source>
</evidence>
<organism evidence="2 3">
    <name type="scientific">Tritrichomonas musculus</name>
    <dbReference type="NCBI Taxonomy" id="1915356"/>
    <lineage>
        <taxon>Eukaryota</taxon>
        <taxon>Metamonada</taxon>
        <taxon>Parabasalia</taxon>
        <taxon>Tritrichomonadida</taxon>
        <taxon>Tritrichomonadidae</taxon>
        <taxon>Tritrichomonas</taxon>
    </lineage>
</organism>
<feature type="region of interest" description="Disordered" evidence="1">
    <location>
        <begin position="41"/>
        <end position="84"/>
    </location>
</feature>
<dbReference type="EMBL" id="JAPFFF010000027">
    <property type="protein sequence ID" value="KAK8848143.1"/>
    <property type="molecule type" value="Genomic_DNA"/>
</dbReference>
<evidence type="ECO:0000313" key="3">
    <source>
        <dbReference type="Proteomes" id="UP001470230"/>
    </source>
</evidence>
<name>A0ABR2HJP9_9EUKA</name>
<comment type="caution">
    <text evidence="2">The sequence shown here is derived from an EMBL/GenBank/DDBJ whole genome shotgun (WGS) entry which is preliminary data.</text>
</comment>
<sequence>MSLLKHYAAKRNSSLTLFSPVNSPILHLFKKNNSLRYATLKPMDDKDSTDDSNQNKSESENDSKDNKKSDGKKNGKDDGKKKKKEEIEPICDLELTPSFLTTNKKKVHSKIDLPSLPPLPASPGNSNFTSILQKKMNLIQVDLDFTDNEGDVAAKEIRLNTLNEIANLVSIPQTCDKLSKEDQDILFSGIKKVLFKDLLPIKAQFLFCDDLVALSDGAWDHTKVAYQILSSFVLWSLTPNSKSTFTLNKGNDLDELLKLLFRQFNKYDLAERTTIIDLISQMIAKDPQNITQPVLQKCCSMVSCYLDGGTQPYVLFPTASIFNYIFKFGTPLEKTANGGKAEKDSSSSPPPPSFGSSNNNGNSGNSASEKNVAKYEDVYYKYILPLLGAVHFPVCAESMISIVDQFVKGNPKLVMPTIYELVRHFPITRSVKTITFLKMLTNAMTKINVRDFKKNMKLLFHLYVKCTVGPQVKVSDASLGVWHKIELEPLIMDNAKVIFPFVYPILSKGMRENWSQDVINNIDDIFQTMNRIDSFIFQELCRQKPSQNNAVTSNDHLKTWAIIARAASKSDSKLNLATKLAEIQRVFAVQQTSPTNQINPPKNKSSTNLSSTAPLGPLPRNTGRSSSGFASPLPPFKAS</sequence>
<dbReference type="Gene3D" id="1.25.10.10">
    <property type="entry name" value="Leucine-rich Repeat Variant"/>
    <property type="match status" value="2"/>
</dbReference>
<dbReference type="PANTHER" id="PTHR10257">
    <property type="entry name" value="SERINE/THREONINE PROTEIN PHOSPHATASE 2A PP2A REGULATORY SUBUNIT B"/>
    <property type="match status" value="1"/>
</dbReference>
<dbReference type="InterPro" id="IPR016024">
    <property type="entry name" value="ARM-type_fold"/>
</dbReference>
<dbReference type="InterPro" id="IPR011989">
    <property type="entry name" value="ARM-like"/>
</dbReference>
<feature type="compositionally biased region" description="Polar residues" evidence="1">
    <location>
        <begin position="592"/>
        <end position="613"/>
    </location>
</feature>
<reference evidence="2 3" key="1">
    <citation type="submission" date="2024-04" db="EMBL/GenBank/DDBJ databases">
        <title>Tritrichomonas musculus Genome.</title>
        <authorList>
            <person name="Alves-Ferreira E."/>
            <person name="Grigg M."/>
            <person name="Lorenzi H."/>
            <person name="Galac M."/>
        </authorList>
    </citation>
    <scope>NUCLEOTIDE SEQUENCE [LARGE SCALE GENOMIC DNA]</scope>
    <source>
        <strain evidence="2 3">EAF2021</strain>
    </source>
</reference>
<proteinExistence type="predicted"/>
<evidence type="ECO:0000256" key="1">
    <source>
        <dbReference type="SAM" id="MobiDB-lite"/>
    </source>
</evidence>
<gene>
    <name evidence="2" type="ORF">M9Y10_019199</name>
</gene>
<keyword evidence="3" id="KW-1185">Reference proteome</keyword>
<dbReference type="PANTHER" id="PTHR10257:SF3">
    <property type="entry name" value="SERINE_THREONINE-PROTEIN PHOSPHATASE 2A 56 KDA REGULATORY SUBUNIT GAMMA ISOFORM"/>
    <property type="match status" value="1"/>
</dbReference>
<dbReference type="Proteomes" id="UP001470230">
    <property type="component" value="Unassembled WGS sequence"/>
</dbReference>
<feature type="region of interest" description="Disordered" evidence="1">
    <location>
        <begin position="592"/>
        <end position="639"/>
    </location>
</feature>
<feature type="region of interest" description="Disordered" evidence="1">
    <location>
        <begin position="336"/>
        <end position="368"/>
    </location>
</feature>
<accession>A0ABR2HJP9</accession>
<feature type="compositionally biased region" description="Low complexity" evidence="1">
    <location>
        <begin position="354"/>
        <end position="366"/>
    </location>
</feature>
<feature type="compositionally biased region" description="Basic and acidic residues" evidence="1">
    <location>
        <begin position="57"/>
        <end position="84"/>
    </location>
</feature>
<dbReference type="InterPro" id="IPR002554">
    <property type="entry name" value="PP2A_B56"/>
</dbReference>
<dbReference type="SUPFAM" id="SSF48371">
    <property type="entry name" value="ARM repeat"/>
    <property type="match status" value="2"/>
</dbReference>